<keyword evidence="2" id="KW-1185">Reference proteome</keyword>
<reference evidence="1 2" key="1">
    <citation type="submission" date="2016-10" db="EMBL/GenBank/DDBJ databases">
        <authorList>
            <person name="de Groot N.N."/>
        </authorList>
    </citation>
    <scope>NUCLEOTIDE SEQUENCE [LARGE SCALE GENOMIC DNA]</scope>
    <source>
        <strain evidence="1 2">DSM 21001</strain>
    </source>
</reference>
<dbReference type="STRING" id="474950.SAMN05421771_4195"/>
<protein>
    <submittedName>
        <fullName evidence="1">Uncharacterized protein</fullName>
    </submittedName>
</protein>
<dbReference type="EMBL" id="FOZL01000002">
    <property type="protein sequence ID" value="SFS21439.1"/>
    <property type="molecule type" value="Genomic_DNA"/>
</dbReference>
<evidence type="ECO:0000313" key="2">
    <source>
        <dbReference type="Proteomes" id="UP000199024"/>
    </source>
</evidence>
<evidence type="ECO:0000313" key="1">
    <source>
        <dbReference type="EMBL" id="SFS21439.1"/>
    </source>
</evidence>
<dbReference type="AlphaFoldDB" id="A0A1I6N0H0"/>
<name>A0A1I6N0H0_9BACT</name>
<proteinExistence type="predicted"/>
<sequence>MFRSNGDGNWMNGLEFNRMTGGGAMGDTMWRCDQVRAGQLYSRVMFDTQEEALEFVQKMQRIEPDQMFSVEAIEARQVWN</sequence>
<dbReference type="RefSeq" id="WP_245782061.1">
    <property type="nucleotide sequence ID" value="NZ_FOZL01000002.1"/>
</dbReference>
<organism evidence="1 2">
    <name type="scientific">Granulicella pectinivorans</name>
    <dbReference type="NCBI Taxonomy" id="474950"/>
    <lineage>
        <taxon>Bacteria</taxon>
        <taxon>Pseudomonadati</taxon>
        <taxon>Acidobacteriota</taxon>
        <taxon>Terriglobia</taxon>
        <taxon>Terriglobales</taxon>
        <taxon>Acidobacteriaceae</taxon>
        <taxon>Granulicella</taxon>
    </lineage>
</organism>
<dbReference type="Proteomes" id="UP000199024">
    <property type="component" value="Unassembled WGS sequence"/>
</dbReference>
<gene>
    <name evidence="1" type="ORF">SAMN05421771_4195</name>
</gene>
<accession>A0A1I6N0H0</accession>